<dbReference type="FunFam" id="1.20.58.220:FF:000004">
    <property type="entry name" value="Phosphate-specific transport system accessory protein PhoU"/>
    <property type="match status" value="1"/>
</dbReference>
<dbReference type="PIRSF" id="PIRSF003107">
    <property type="entry name" value="PhoU"/>
    <property type="match status" value="1"/>
</dbReference>
<evidence type="ECO:0000256" key="2">
    <source>
        <dbReference type="ARBA" id="ARBA00008107"/>
    </source>
</evidence>
<dbReference type="InterPro" id="IPR028366">
    <property type="entry name" value="PhoU"/>
</dbReference>
<feature type="domain" description="PhoU" evidence="9">
    <location>
        <begin position="123"/>
        <end position="208"/>
    </location>
</feature>
<evidence type="ECO:0000256" key="7">
    <source>
        <dbReference type="ARBA" id="ARBA00056181"/>
    </source>
</evidence>
<dbReference type="AlphaFoldDB" id="A0A1G6W4R3"/>
<dbReference type="GO" id="GO:0030643">
    <property type="term" value="P:intracellular phosphate ion homeostasis"/>
    <property type="evidence" value="ECO:0007669"/>
    <property type="project" value="InterPro"/>
</dbReference>
<keyword evidence="11" id="KW-1185">Reference proteome</keyword>
<evidence type="ECO:0000256" key="1">
    <source>
        <dbReference type="ARBA" id="ARBA00004496"/>
    </source>
</evidence>
<keyword evidence="4 8" id="KW-0813">Transport</keyword>
<dbReference type="GO" id="GO:0045936">
    <property type="term" value="P:negative regulation of phosphate metabolic process"/>
    <property type="evidence" value="ECO:0007669"/>
    <property type="project" value="InterPro"/>
</dbReference>
<proteinExistence type="inferred from homology"/>
<feature type="domain" description="PhoU" evidence="9">
    <location>
        <begin position="20"/>
        <end position="108"/>
    </location>
</feature>
<evidence type="ECO:0000256" key="3">
    <source>
        <dbReference type="ARBA" id="ARBA00011738"/>
    </source>
</evidence>
<comment type="subcellular location">
    <subcellularLocation>
        <location evidence="1 8">Cytoplasm</location>
    </subcellularLocation>
</comment>
<dbReference type="Proteomes" id="UP000183685">
    <property type="component" value="Unassembled WGS sequence"/>
</dbReference>
<dbReference type="GO" id="GO:0006817">
    <property type="term" value="P:phosphate ion transport"/>
    <property type="evidence" value="ECO:0007669"/>
    <property type="project" value="UniProtKB-KW"/>
</dbReference>
<dbReference type="SUPFAM" id="SSF109755">
    <property type="entry name" value="PhoU-like"/>
    <property type="match status" value="1"/>
</dbReference>
<evidence type="ECO:0000256" key="5">
    <source>
        <dbReference type="ARBA" id="ARBA00022490"/>
    </source>
</evidence>
<dbReference type="GO" id="GO:0005737">
    <property type="term" value="C:cytoplasm"/>
    <property type="evidence" value="ECO:0007669"/>
    <property type="project" value="UniProtKB-SubCell"/>
</dbReference>
<evidence type="ECO:0000313" key="10">
    <source>
        <dbReference type="EMBL" id="SDD60016.1"/>
    </source>
</evidence>
<keyword evidence="5 8" id="KW-0963">Cytoplasm</keyword>
<dbReference type="NCBIfam" id="TIGR02135">
    <property type="entry name" value="phoU_full"/>
    <property type="match status" value="1"/>
</dbReference>
<gene>
    <name evidence="10" type="ORF">SAMN04488071_0949</name>
</gene>
<dbReference type="PANTHER" id="PTHR42930">
    <property type="entry name" value="PHOSPHATE-SPECIFIC TRANSPORT SYSTEM ACCESSORY PROTEIN PHOU"/>
    <property type="match status" value="1"/>
</dbReference>
<reference evidence="10 11" key="1">
    <citation type="submission" date="2016-10" db="EMBL/GenBank/DDBJ databases">
        <authorList>
            <person name="de Groot N.N."/>
        </authorList>
    </citation>
    <scope>NUCLEOTIDE SEQUENCE [LARGE SCALE GENOMIC DNA]</scope>
    <source>
        <strain evidence="10 11">CGMCC 1.9109</strain>
    </source>
</reference>
<dbReference type="EMBL" id="FNAK01000002">
    <property type="protein sequence ID" value="SDD60016.1"/>
    <property type="molecule type" value="Genomic_DNA"/>
</dbReference>
<name>A0A1G6W4R3_9PROT</name>
<dbReference type="Pfam" id="PF01895">
    <property type="entry name" value="PhoU"/>
    <property type="match status" value="2"/>
</dbReference>
<dbReference type="OrthoDB" id="9814256at2"/>
<protein>
    <recommendedName>
        <fullName evidence="8">Phosphate-specific transport system accessory protein PhoU</fullName>
    </recommendedName>
</protein>
<dbReference type="Gene3D" id="1.20.58.220">
    <property type="entry name" value="Phosphate transport system protein phou homolog 2, domain 2"/>
    <property type="match status" value="1"/>
</dbReference>
<keyword evidence="6 8" id="KW-0592">Phosphate transport</keyword>
<evidence type="ECO:0000256" key="6">
    <source>
        <dbReference type="ARBA" id="ARBA00022592"/>
    </source>
</evidence>
<dbReference type="InterPro" id="IPR038078">
    <property type="entry name" value="PhoU-like_sf"/>
</dbReference>
<dbReference type="PANTHER" id="PTHR42930:SF3">
    <property type="entry name" value="PHOSPHATE-SPECIFIC TRANSPORT SYSTEM ACCESSORY PROTEIN PHOU"/>
    <property type="match status" value="1"/>
</dbReference>
<comment type="similarity">
    <text evidence="2 8">Belongs to the PhoU family.</text>
</comment>
<comment type="subunit">
    <text evidence="3 8">Homodimer.</text>
</comment>
<evidence type="ECO:0000256" key="4">
    <source>
        <dbReference type="ARBA" id="ARBA00022448"/>
    </source>
</evidence>
<organism evidence="10 11">
    <name type="scientific">Kordiimonas lacus</name>
    <dbReference type="NCBI Taxonomy" id="637679"/>
    <lineage>
        <taxon>Bacteria</taxon>
        <taxon>Pseudomonadati</taxon>
        <taxon>Pseudomonadota</taxon>
        <taxon>Alphaproteobacteria</taxon>
        <taxon>Kordiimonadales</taxon>
        <taxon>Kordiimonadaceae</taxon>
        <taxon>Kordiimonas</taxon>
    </lineage>
</organism>
<dbReference type="STRING" id="637679.GCA_001550055_02664"/>
<dbReference type="InterPro" id="IPR026022">
    <property type="entry name" value="PhoU_dom"/>
</dbReference>
<accession>A0A1G6W4R3</accession>
<comment type="function">
    <text evidence="7 8">Plays a role in the regulation of phosphate uptake.</text>
</comment>
<dbReference type="RefSeq" id="WP_068305851.1">
    <property type="nucleotide sequence ID" value="NZ_FNAK01000002.1"/>
</dbReference>
<evidence type="ECO:0000259" key="9">
    <source>
        <dbReference type="Pfam" id="PF01895"/>
    </source>
</evidence>
<evidence type="ECO:0000313" key="11">
    <source>
        <dbReference type="Proteomes" id="UP000183685"/>
    </source>
</evidence>
<evidence type="ECO:0000256" key="8">
    <source>
        <dbReference type="PIRNR" id="PIRNR003107"/>
    </source>
</evidence>
<sequence>MTDHTVKAYDDELRDLRAIVSRMGGLAEDQLVGAMEALNEFDAVKAAAVRASDKLLDKLEIDAEKAAIVVFARRAPVADDLREVVSSLKMTGLIERMGDYAKNIAKRTLAISEMGPVALPPILDQMARDARKMVQDVMDAYVHRDADLAMEVWERDEALDNLHNAAYRHILARMMETPEKVGVLTHFLMIAKNLERIGDQATNVAEQVFYTLRGVMLEEARRPKHDLTSTELMTGEQ</sequence>